<dbReference type="RefSeq" id="WP_053585515.1">
    <property type="nucleotide sequence ID" value="NZ_LGRV01000008.1"/>
</dbReference>
<dbReference type="EMBL" id="LGRV01000008">
    <property type="protein sequence ID" value="KOS66286.1"/>
    <property type="molecule type" value="Genomic_DNA"/>
</dbReference>
<proteinExistence type="predicted"/>
<reference evidence="2" key="1">
    <citation type="submission" date="2015-07" db="EMBL/GenBank/DDBJ databases">
        <title>Fjat-14205 dsm 2895.</title>
        <authorList>
            <person name="Liu B."/>
            <person name="Wang J."/>
            <person name="Zhu Y."/>
            <person name="Liu G."/>
            <person name="Chen Q."/>
            <person name="Chen Z."/>
            <person name="Lan J."/>
            <person name="Che J."/>
            <person name="Ge C."/>
            <person name="Shi H."/>
            <person name="Pan Z."/>
            <person name="Liu X."/>
        </authorList>
    </citation>
    <scope>NUCLEOTIDE SEQUENCE [LARGE SCALE GENOMIC DNA]</scope>
    <source>
        <strain evidence="2">DSM 25560</strain>
    </source>
</reference>
<gene>
    <name evidence="1" type="ORF">AEA09_18900</name>
</gene>
<protein>
    <recommendedName>
        <fullName evidence="3">PepSY domain-containing protein</fullName>
    </recommendedName>
</protein>
<comment type="caution">
    <text evidence="1">The sequence shown here is derived from an EMBL/GenBank/DDBJ whole genome shotgun (WGS) entry which is preliminary data.</text>
</comment>
<name>A0ABR5JWC3_9BACI</name>
<evidence type="ECO:0000313" key="1">
    <source>
        <dbReference type="EMBL" id="KOS66286.1"/>
    </source>
</evidence>
<evidence type="ECO:0000313" key="2">
    <source>
        <dbReference type="Proteomes" id="UP000050668"/>
    </source>
</evidence>
<evidence type="ECO:0008006" key="3">
    <source>
        <dbReference type="Google" id="ProtNLM"/>
    </source>
</evidence>
<keyword evidence="2" id="KW-1185">Reference proteome</keyword>
<accession>A0ABR5JWC3</accession>
<sequence length="112" mass="12896">MKKILLGLFVIMVMIILYQYKSPIMSTEEAIISIEKHLQNPPKESRKSISYVVLKEIPIENISTFLNQKNGFLNELTNRKQWEVTVKYNGIEPTVVIDAHTGDFIDLYGPLN</sequence>
<organism evidence="1 2">
    <name type="scientific">Lysinibacillus contaminans</name>
    <dbReference type="NCBI Taxonomy" id="1293441"/>
    <lineage>
        <taxon>Bacteria</taxon>
        <taxon>Bacillati</taxon>
        <taxon>Bacillota</taxon>
        <taxon>Bacilli</taxon>
        <taxon>Bacillales</taxon>
        <taxon>Bacillaceae</taxon>
        <taxon>Lysinibacillus</taxon>
    </lineage>
</organism>
<dbReference type="Proteomes" id="UP000050668">
    <property type="component" value="Unassembled WGS sequence"/>
</dbReference>